<evidence type="ECO:0000313" key="16">
    <source>
        <dbReference type="EMBL" id="CEJ82442.1"/>
    </source>
</evidence>
<keyword evidence="6 14" id="KW-0812">Transmembrane</keyword>
<keyword evidence="10" id="KW-0862">Zinc</keyword>
<keyword evidence="5" id="KW-0808">Transferase</keyword>
<feature type="domain" description="RING-CH-type" evidence="15">
    <location>
        <begin position="26"/>
        <end position="87"/>
    </location>
</feature>
<dbReference type="Pfam" id="PF23113">
    <property type="entry name" value="MARCHF6_C"/>
    <property type="match status" value="1"/>
</dbReference>
<dbReference type="InterPro" id="IPR011016">
    <property type="entry name" value="Znf_RING-CH"/>
</dbReference>
<feature type="transmembrane region" description="Helical" evidence="14">
    <location>
        <begin position="979"/>
        <end position="998"/>
    </location>
</feature>
<evidence type="ECO:0000256" key="11">
    <source>
        <dbReference type="ARBA" id="ARBA00022989"/>
    </source>
</evidence>
<keyword evidence="12 14" id="KW-0472">Membrane</keyword>
<feature type="transmembrane region" description="Helical" evidence="14">
    <location>
        <begin position="820"/>
        <end position="844"/>
    </location>
</feature>
<protein>
    <recommendedName>
        <fullName evidence="4">RING-type E3 ubiquitin transferase</fullName>
        <ecNumber evidence="4">2.3.2.27</ecNumber>
    </recommendedName>
</protein>
<evidence type="ECO:0000256" key="3">
    <source>
        <dbReference type="ARBA" id="ARBA00004906"/>
    </source>
</evidence>
<reference evidence="16 17" key="1">
    <citation type="journal article" date="2015" name="Genome Announc.">
        <title>Draft Genome Sequence and Gene Annotation of the Entomopathogenic Fungus Verticillium hemipterigenum.</title>
        <authorList>
            <person name="Horn F."/>
            <person name="Habel A."/>
            <person name="Scharf D.H."/>
            <person name="Dworschak J."/>
            <person name="Brakhage A.A."/>
            <person name="Guthke R."/>
            <person name="Hertweck C."/>
            <person name="Linde J."/>
        </authorList>
    </citation>
    <scope>NUCLEOTIDE SEQUENCE [LARGE SCALE GENOMIC DNA]</scope>
</reference>
<evidence type="ECO:0000256" key="6">
    <source>
        <dbReference type="ARBA" id="ARBA00022692"/>
    </source>
</evidence>
<evidence type="ECO:0000256" key="12">
    <source>
        <dbReference type="ARBA" id="ARBA00023136"/>
    </source>
</evidence>
<dbReference type="InterPro" id="IPR013083">
    <property type="entry name" value="Znf_RING/FYVE/PHD"/>
</dbReference>
<feature type="transmembrane region" description="Helical" evidence="14">
    <location>
        <begin position="1074"/>
        <end position="1092"/>
    </location>
</feature>
<feature type="transmembrane region" description="Helical" evidence="14">
    <location>
        <begin position="764"/>
        <end position="786"/>
    </location>
</feature>
<feature type="transmembrane region" description="Helical" evidence="14">
    <location>
        <begin position="1027"/>
        <end position="1054"/>
    </location>
</feature>
<dbReference type="GO" id="GO:0061630">
    <property type="term" value="F:ubiquitin protein ligase activity"/>
    <property type="evidence" value="ECO:0007669"/>
    <property type="project" value="UniProtKB-EC"/>
</dbReference>
<feature type="region of interest" description="Disordered" evidence="13">
    <location>
        <begin position="446"/>
        <end position="477"/>
    </location>
</feature>
<proteinExistence type="predicted"/>
<dbReference type="EC" id="2.3.2.27" evidence="4"/>
<feature type="region of interest" description="Disordered" evidence="13">
    <location>
        <begin position="492"/>
        <end position="559"/>
    </location>
</feature>
<dbReference type="InterPro" id="IPR056521">
    <property type="entry name" value="MARCHF6-like_C"/>
</dbReference>
<comment type="pathway">
    <text evidence="3">Protein modification; protein ubiquitination.</text>
</comment>
<dbReference type="Pfam" id="PF12906">
    <property type="entry name" value="RINGv"/>
    <property type="match status" value="1"/>
</dbReference>
<keyword evidence="9" id="KW-0833">Ubl conjugation pathway</keyword>
<feature type="compositionally biased region" description="Acidic residues" evidence="13">
    <location>
        <begin position="642"/>
        <end position="652"/>
    </location>
</feature>
<feature type="compositionally biased region" description="Basic and acidic residues" evidence="13">
    <location>
        <begin position="503"/>
        <end position="512"/>
    </location>
</feature>
<dbReference type="SMART" id="SM00744">
    <property type="entry name" value="RINGv"/>
    <property type="match status" value="1"/>
</dbReference>
<evidence type="ECO:0000256" key="2">
    <source>
        <dbReference type="ARBA" id="ARBA00004141"/>
    </source>
</evidence>
<feature type="region of interest" description="Disordered" evidence="13">
    <location>
        <begin position="587"/>
        <end position="669"/>
    </location>
</feature>
<evidence type="ECO:0000256" key="9">
    <source>
        <dbReference type="ARBA" id="ARBA00022786"/>
    </source>
</evidence>
<feature type="transmembrane region" description="Helical" evidence="14">
    <location>
        <begin position="248"/>
        <end position="272"/>
    </location>
</feature>
<dbReference type="OrthoDB" id="1108038at2759"/>
<feature type="transmembrane region" description="Helical" evidence="14">
    <location>
        <begin position="1361"/>
        <end position="1384"/>
    </location>
</feature>
<accession>A0A0A1T832</accession>
<dbReference type="EMBL" id="CDHN01000001">
    <property type="protein sequence ID" value="CEJ82442.1"/>
    <property type="molecule type" value="Genomic_DNA"/>
</dbReference>
<dbReference type="SUPFAM" id="SSF57850">
    <property type="entry name" value="RING/U-box"/>
    <property type="match status" value="1"/>
</dbReference>
<dbReference type="PANTHER" id="PTHR13145:SF0">
    <property type="entry name" value="E3 UBIQUITIN-PROTEIN LIGASE MARCHF6"/>
    <property type="match status" value="1"/>
</dbReference>
<dbReference type="GO" id="GO:0008270">
    <property type="term" value="F:zinc ion binding"/>
    <property type="evidence" value="ECO:0007669"/>
    <property type="project" value="UniProtKB-KW"/>
</dbReference>
<comment type="catalytic activity">
    <reaction evidence="1">
        <text>S-ubiquitinyl-[E2 ubiquitin-conjugating enzyme]-L-cysteine + [acceptor protein]-L-lysine = [E2 ubiquitin-conjugating enzyme]-L-cysteine + N(6)-ubiquitinyl-[acceptor protein]-L-lysine.</text>
        <dbReference type="EC" id="2.3.2.27"/>
    </reaction>
</comment>
<feature type="transmembrane region" description="Helical" evidence="14">
    <location>
        <begin position="111"/>
        <end position="136"/>
    </location>
</feature>
<dbReference type="InterPro" id="IPR057211">
    <property type="entry name" value="DUF7889"/>
</dbReference>
<keyword evidence="11 14" id="KW-1133">Transmembrane helix</keyword>
<feature type="compositionally biased region" description="Polar residues" evidence="13">
    <location>
        <begin position="452"/>
        <end position="472"/>
    </location>
</feature>
<feature type="region of interest" description="Disordered" evidence="13">
    <location>
        <begin position="1"/>
        <end position="25"/>
    </location>
</feature>
<dbReference type="GO" id="GO:0036503">
    <property type="term" value="P:ERAD pathway"/>
    <property type="evidence" value="ECO:0007669"/>
    <property type="project" value="TreeGrafter"/>
</dbReference>
<evidence type="ECO:0000256" key="8">
    <source>
        <dbReference type="ARBA" id="ARBA00022771"/>
    </source>
</evidence>
<evidence type="ECO:0000256" key="13">
    <source>
        <dbReference type="SAM" id="MobiDB-lite"/>
    </source>
</evidence>
<gene>
    <name evidence="16" type="ORF">VHEMI02504</name>
</gene>
<keyword evidence="8" id="KW-0863">Zinc-finger</keyword>
<feature type="compositionally biased region" description="Polar residues" evidence="13">
    <location>
        <begin position="492"/>
        <end position="502"/>
    </location>
</feature>
<feature type="transmembrane region" description="Helical" evidence="14">
    <location>
        <begin position="1462"/>
        <end position="1486"/>
    </location>
</feature>
<evidence type="ECO:0000256" key="10">
    <source>
        <dbReference type="ARBA" id="ARBA00022833"/>
    </source>
</evidence>
<evidence type="ECO:0000256" key="7">
    <source>
        <dbReference type="ARBA" id="ARBA00022723"/>
    </source>
</evidence>
<evidence type="ECO:0000256" key="14">
    <source>
        <dbReference type="SAM" id="Phobius"/>
    </source>
</evidence>
<dbReference type="FunFam" id="3.30.40.10:FF:000287">
    <property type="entry name" value="RING finger membrane protein"/>
    <property type="match status" value="1"/>
</dbReference>
<name>A0A0A1T832_9HYPO</name>
<evidence type="ECO:0000313" key="17">
    <source>
        <dbReference type="Proteomes" id="UP000039046"/>
    </source>
</evidence>
<dbReference type="Proteomes" id="UP000039046">
    <property type="component" value="Unassembled WGS sequence"/>
</dbReference>
<sequence>MDVGISGSRGAVRPSTAPDGDSGPAPLDAASPICRICRGEGTAAEPLFYPCKCSGSIKFVHQDCLMEWLSHSQKKYCELCKTSFRFTKLYSPDMPTTLPWRVFVQHMSKHLFWNMVTWLRAILTISIWVGWLPYFMRGVWSFMFWSASLALKIGKAPICLANPLVPETCTRVQDVERAMSVLSGQNFPPHFVNLLLGSISRPASAGTLQSSSGWYSMTGMDADDGVGSVLSDVRFLRNLTRSPALNRLIISIIEGQIITILVIICFILVILVRDYVIQQQPEINGRAAAAAEAEPQNDAEQLPEFDNGLAQDPLQHFANPVPAAHQDVEERPASANVGEFADDFPQLDMALMTAQTNDERRVLRWNDGHETLDEYMEIWNRADRNPQRVLDLIYAEGDEERLAPWVEITRFMLGAPQLESDIRTASAPNVDVNAADELFPHDEAVETHETEQQLNDYEQPDTSALQTTSTHFEAQERPSYLANRPGSEFQSLYQQPEATSQVDSRDTTDHRWMRPRAASDGPTGQSSINPLASNSWSFADLPDEPNNGFDPPTQLNNAGTERSYPVQTALQRDPSASSSISHVYASGLPELDSPASELETHNEKSNNSLLTSANDPAIPTDAATSLNGPSNFDFAAPLDIPGDLELEPETSDDLASPIEELPDGRQNPEANGILETIADFMWGDATEADDFNAEAMQAMVAELDEPWEDLPIAGGEGDVANAADEQEAAQDGVADAFDQDAIDEMEDFEGVMELIGMRGPIAGLFQNAVFCAVLVSVSIFACIFVPYNVGRVALWTVANPARVIRVLIEISKVIQDTVIACFALSSWVGVNLVELAFLLVRFAMPNNLVAVRKSLWALWRSAAVRVASSAFFDVPTSATEIQNFSAISHEALFTVRAMIKSNISGFLNALGTVYSEYIRHPGLHTITAVPVLVKRAFETCVWLAKWPLTPELWLADLRETDNHALLNPELTNWSAGDRFWAIAAGYLALFALGAMYLNREANAARNARGWEAGIIDSLTQASGIMKVILVISIEMLLFPLYCGILLDVALLPLFGGATLGSRAAFAMNYPLTSAFVHWFVGTGYMFHFALFVSMCRKIMRPGVLYFIRDPDDPEFHPVREVLEKKLTTQLRKILYSAFIYGALVIICLGGVVWSLHLALPAVLPIHYSSNEPVLEFPVDLLFYNFLMPLAVKFFKPSDAIHVMYTWCFRKCARYLRLTYFIFGERKIDEEGVLHLSEDSEHQQTLYTRFFLELDERNQVVPKTWSDLFERYDSKPNPPLSKTERKTLKLRKAHLVNTGQLVKDGYFVRAPASDRIKIAKGLKIFLPVSESNKRKDEVAEEDMYESDQFQFVYIPPNFRTRIFSFILFIWLFAAVTGVSFTVMPLVLGRVVFKMVIPDHVRTNDIYAFSIGIYILGSITYLGLRFTDVVNKLQGWLQAARDEMMGDGALGRCARKIQYGAGLVYTYFFLLVVFPLVMSMFLEAYVLLPVNTYLNPPTEQILQASSGAGNQNGQHSIHITQAWVLGLLHLKLATTLVTSLFPGTRFAVAVRRVMRRGWLEPDVSLFSRAFVLGGILLSIVALVVPPLAANVLMKWNAFGLGHPVGMSQIEAQIHSIIVHRYSYPTAAMLAVALKYALSLTRVVDGWTLGIRDEAYLIGERLHNFGAATAGAKKGAGAWKASGQRLG</sequence>
<dbReference type="PANTHER" id="PTHR13145">
    <property type="entry name" value="SSM4 PROTEIN"/>
    <property type="match status" value="1"/>
</dbReference>
<dbReference type="STRING" id="1531966.A0A0A1T832"/>
<feature type="compositionally biased region" description="Polar residues" evidence="13">
    <location>
        <begin position="522"/>
        <end position="537"/>
    </location>
</feature>
<evidence type="ECO:0000259" key="15">
    <source>
        <dbReference type="PROSITE" id="PS51292"/>
    </source>
</evidence>
<keyword evidence="17" id="KW-1185">Reference proteome</keyword>
<comment type="subcellular location">
    <subcellularLocation>
        <location evidence="2">Membrane</location>
        <topology evidence="2">Multi-pass membrane protein</topology>
    </subcellularLocation>
</comment>
<evidence type="ECO:0000256" key="1">
    <source>
        <dbReference type="ARBA" id="ARBA00000900"/>
    </source>
</evidence>
<feature type="transmembrane region" description="Helical" evidence="14">
    <location>
        <begin position="1520"/>
        <end position="1542"/>
    </location>
</feature>
<feature type="transmembrane region" description="Helical" evidence="14">
    <location>
        <begin position="1133"/>
        <end position="1156"/>
    </location>
</feature>
<evidence type="ECO:0000256" key="4">
    <source>
        <dbReference type="ARBA" id="ARBA00012483"/>
    </source>
</evidence>
<dbReference type="CDD" id="cd16702">
    <property type="entry name" value="RING_CH-C4HC3_MARCH6"/>
    <property type="match status" value="1"/>
</dbReference>
<dbReference type="GO" id="GO:0005789">
    <property type="term" value="C:endoplasmic reticulum membrane"/>
    <property type="evidence" value="ECO:0007669"/>
    <property type="project" value="TreeGrafter"/>
</dbReference>
<dbReference type="HOGENOM" id="CLU_001266_0_0_1"/>
<dbReference type="Gene3D" id="3.30.40.10">
    <property type="entry name" value="Zinc/RING finger domain, C3HC4 (zinc finger)"/>
    <property type="match status" value="1"/>
</dbReference>
<feature type="transmembrane region" description="Helical" evidence="14">
    <location>
        <begin position="1563"/>
        <end position="1582"/>
    </location>
</feature>
<dbReference type="Pfam" id="PF25417">
    <property type="entry name" value="DUF7889"/>
    <property type="match status" value="1"/>
</dbReference>
<evidence type="ECO:0000256" key="5">
    <source>
        <dbReference type="ARBA" id="ARBA00022679"/>
    </source>
</evidence>
<feature type="transmembrane region" description="Helical" evidence="14">
    <location>
        <begin position="1404"/>
        <end position="1422"/>
    </location>
</feature>
<feature type="compositionally biased region" description="Polar residues" evidence="13">
    <location>
        <begin position="605"/>
        <end position="614"/>
    </location>
</feature>
<keyword evidence="7" id="KW-0479">Metal-binding</keyword>
<dbReference type="PROSITE" id="PS51292">
    <property type="entry name" value="ZF_RING_CH"/>
    <property type="match status" value="1"/>
</dbReference>
<organism evidence="16 17">
    <name type="scientific">[Torrubiella] hemipterigena</name>
    <dbReference type="NCBI Taxonomy" id="1531966"/>
    <lineage>
        <taxon>Eukaryota</taxon>
        <taxon>Fungi</taxon>
        <taxon>Dikarya</taxon>
        <taxon>Ascomycota</taxon>
        <taxon>Pezizomycotina</taxon>
        <taxon>Sordariomycetes</taxon>
        <taxon>Hypocreomycetidae</taxon>
        <taxon>Hypocreales</taxon>
        <taxon>Clavicipitaceae</taxon>
        <taxon>Clavicipitaceae incertae sedis</taxon>
        <taxon>'Torrubiella' clade</taxon>
    </lineage>
</organism>